<comment type="subcellular location">
    <subcellularLocation>
        <location evidence="2 16">Secreted</location>
    </subcellularLocation>
</comment>
<organism evidence="19 20">
    <name type="scientific">Hyphodiscus hymeniophilus</name>
    <dbReference type="NCBI Taxonomy" id="353542"/>
    <lineage>
        <taxon>Eukaryota</taxon>
        <taxon>Fungi</taxon>
        <taxon>Dikarya</taxon>
        <taxon>Ascomycota</taxon>
        <taxon>Pezizomycotina</taxon>
        <taxon>Leotiomycetes</taxon>
        <taxon>Helotiales</taxon>
        <taxon>Hyphodiscaceae</taxon>
        <taxon>Hyphodiscus</taxon>
    </lineage>
</organism>
<dbReference type="OrthoDB" id="5558646at2759"/>
<dbReference type="CDD" id="cd21175">
    <property type="entry name" value="LPMO_AA9"/>
    <property type="match status" value="1"/>
</dbReference>
<feature type="compositionally biased region" description="Low complexity" evidence="17">
    <location>
        <begin position="250"/>
        <end position="288"/>
    </location>
</feature>
<dbReference type="Proteomes" id="UP000785200">
    <property type="component" value="Unassembled WGS sequence"/>
</dbReference>
<evidence type="ECO:0000256" key="11">
    <source>
        <dbReference type="ARBA" id="ARBA00023180"/>
    </source>
</evidence>
<reference evidence="19" key="1">
    <citation type="submission" date="2019-07" db="EMBL/GenBank/DDBJ databases">
        <title>Hyphodiscus hymeniophilus genome sequencing and assembly.</title>
        <authorList>
            <person name="Kramer G."/>
            <person name="Nodwell J."/>
        </authorList>
    </citation>
    <scope>NUCLEOTIDE SEQUENCE</scope>
    <source>
        <strain evidence="19">ATCC 34498</strain>
    </source>
</reference>
<evidence type="ECO:0000256" key="9">
    <source>
        <dbReference type="ARBA" id="ARBA00023033"/>
    </source>
</evidence>
<comment type="similarity">
    <text evidence="14">Belongs to the polysaccharide monooxygenase AA9 family.</text>
</comment>
<dbReference type="PANTHER" id="PTHR33353">
    <property type="entry name" value="PUTATIVE (AFU_ORTHOLOGUE AFUA_1G12560)-RELATED"/>
    <property type="match status" value="1"/>
</dbReference>
<evidence type="ECO:0000256" key="1">
    <source>
        <dbReference type="ARBA" id="ARBA00001973"/>
    </source>
</evidence>
<evidence type="ECO:0000256" key="14">
    <source>
        <dbReference type="ARBA" id="ARBA00044502"/>
    </source>
</evidence>
<keyword evidence="8" id="KW-0186">Copper</keyword>
<keyword evidence="3 16" id="KW-0964">Secreted</keyword>
<evidence type="ECO:0000256" key="7">
    <source>
        <dbReference type="ARBA" id="ARBA00023002"/>
    </source>
</evidence>
<keyword evidence="5" id="KW-0732">Signal</keyword>
<proteinExistence type="inferred from homology"/>
<keyword evidence="13 16" id="KW-0624">Polysaccharide degradation</keyword>
<evidence type="ECO:0000256" key="12">
    <source>
        <dbReference type="ARBA" id="ARBA00023277"/>
    </source>
</evidence>
<keyword evidence="12 16" id="KW-0119">Carbohydrate metabolism</keyword>
<evidence type="ECO:0000313" key="20">
    <source>
        <dbReference type="Proteomes" id="UP000785200"/>
    </source>
</evidence>
<evidence type="ECO:0000256" key="17">
    <source>
        <dbReference type="SAM" id="MobiDB-lite"/>
    </source>
</evidence>
<keyword evidence="6 16" id="KW-0136">Cellulose degradation</keyword>
<dbReference type="AlphaFoldDB" id="A0A9P6SPP1"/>
<feature type="region of interest" description="Disordered" evidence="17">
    <location>
        <begin position="250"/>
        <end position="302"/>
    </location>
</feature>
<dbReference type="Gene3D" id="2.70.50.70">
    <property type="match status" value="1"/>
</dbReference>
<keyword evidence="7" id="KW-0560">Oxidoreductase</keyword>
<comment type="function">
    <text evidence="16">Lytic polysaccharide monooxygenase (LMPO) that depolymerizes crystalline and amorphous polysaccharides via the oxidation of scissile alpha- or beta-(1-4)-glycosidic bonds, yielding C1 and/or C4 oxidation products. Catalysis by LPMOs requires the reduction of the active-site copper from Cu(II) to Cu(I) by a reducing agent and H(2)O(2) or O(2) as a cosubstrate.</text>
</comment>
<dbReference type="GO" id="GO:0046872">
    <property type="term" value="F:metal ion binding"/>
    <property type="evidence" value="ECO:0007669"/>
    <property type="project" value="UniProtKB-KW"/>
</dbReference>
<evidence type="ECO:0000256" key="16">
    <source>
        <dbReference type="RuleBase" id="RU368122"/>
    </source>
</evidence>
<evidence type="ECO:0000259" key="18">
    <source>
        <dbReference type="Pfam" id="PF03443"/>
    </source>
</evidence>
<evidence type="ECO:0000256" key="15">
    <source>
        <dbReference type="ARBA" id="ARBA00045077"/>
    </source>
</evidence>
<accession>A0A9P6SPP1</accession>
<gene>
    <name evidence="19" type="ORF">D0Z07_8550</name>
</gene>
<evidence type="ECO:0000256" key="3">
    <source>
        <dbReference type="ARBA" id="ARBA00022525"/>
    </source>
</evidence>
<dbReference type="GO" id="GO:0005576">
    <property type="term" value="C:extracellular region"/>
    <property type="evidence" value="ECO:0007669"/>
    <property type="project" value="UniProtKB-SubCell"/>
</dbReference>
<comment type="caution">
    <text evidence="19">The sequence shown here is derived from an EMBL/GenBank/DDBJ whole genome shotgun (WGS) entry which is preliminary data.</text>
</comment>
<evidence type="ECO:0000256" key="5">
    <source>
        <dbReference type="ARBA" id="ARBA00022729"/>
    </source>
</evidence>
<keyword evidence="20" id="KW-1185">Reference proteome</keyword>
<evidence type="ECO:0000313" key="19">
    <source>
        <dbReference type="EMBL" id="KAG0645646.1"/>
    </source>
</evidence>
<evidence type="ECO:0000256" key="6">
    <source>
        <dbReference type="ARBA" id="ARBA00023001"/>
    </source>
</evidence>
<evidence type="ECO:0000256" key="4">
    <source>
        <dbReference type="ARBA" id="ARBA00022723"/>
    </source>
</evidence>
<dbReference type="GO" id="GO:0030245">
    <property type="term" value="P:cellulose catabolic process"/>
    <property type="evidence" value="ECO:0007669"/>
    <property type="project" value="UniProtKB-UniRule"/>
</dbReference>
<keyword evidence="4" id="KW-0479">Metal-binding</keyword>
<dbReference type="GO" id="GO:0004497">
    <property type="term" value="F:monooxygenase activity"/>
    <property type="evidence" value="ECO:0007669"/>
    <property type="project" value="UniProtKB-KW"/>
</dbReference>
<protein>
    <recommendedName>
        <fullName evidence="16">AA9 family lytic polysaccharide monooxygenase</fullName>
        <ecNumber evidence="16">1.14.99.56</ecNumber>
    </recommendedName>
    <alternativeName>
        <fullName evidence="16">Endo-beta-1,4-glucanase</fullName>
    </alternativeName>
    <alternativeName>
        <fullName evidence="16">Glycosyl hydrolase 61 family protein</fullName>
    </alternativeName>
</protein>
<dbReference type="EC" id="1.14.99.56" evidence="16"/>
<evidence type="ECO:0000256" key="2">
    <source>
        <dbReference type="ARBA" id="ARBA00004613"/>
    </source>
</evidence>
<dbReference type="PANTHER" id="PTHR33353:SF18">
    <property type="entry name" value="ENDOGLUCANASE II"/>
    <property type="match status" value="1"/>
</dbReference>
<name>A0A9P6SPP1_9HELO</name>
<evidence type="ECO:0000256" key="10">
    <source>
        <dbReference type="ARBA" id="ARBA00023157"/>
    </source>
</evidence>
<dbReference type="InterPro" id="IPR049892">
    <property type="entry name" value="AA9"/>
</dbReference>
<comment type="cofactor">
    <cofactor evidence="1">
        <name>Cu(2+)</name>
        <dbReference type="ChEBI" id="CHEBI:29036"/>
    </cofactor>
</comment>
<feature type="domain" description="Auxiliary Activity family 9 catalytic" evidence="18">
    <location>
        <begin position="19"/>
        <end position="229"/>
    </location>
</feature>
<comment type="domain">
    <text evidence="16">Has a modular structure: an endo-beta-1,4-glucanase catalytic module at the N-terminus, a linker rich in serines and threonines, and a C-terminal carbohydrate-binding module (CBM).</text>
</comment>
<dbReference type="GO" id="GO:0008810">
    <property type="term" value="F:cellulase activity"/>
    <property type="evidence" value="ECO:0007669"/>
    <property type="project" value="UniProtKB-UniRule"/>
</dbReference>
<comment type="catalytic activity">
    <reaction evidence="15 16">
        <text>[(1-&gt;4)-beta-D-glucosyl]n+m + reduced acceptor + O2 = 4-dehydro-beta-D-glucosyl-[(1-&gt;4)-beta-D-glucosyl]n-1 + [(1-&gt;4)-beta-D-glucosyl]m + acceptor + H2O.</text>
        <dbReference type="EC" id="1.14.99.56"/>
    </reaction>
</comment>
<dbReference type="GO" id="GO:0030248">
    <property type="term" value="F:cellulose binding"/>
    <property type="evidence" value="ECO:0007669"/>
    <property type="project" value="UniProtKB-UniRule"/>
</dbReference>
<evidence type="ECO:0000256" key="8">
    <source>
        <dbReference type="ARBA" id="ARBA00023008"/>
    </source>
</evidence>
<dbReference type="EMBL" id="VNKQ01000018">
    <property type="protein sequence ID" value="KAG0645646.1"/>
    <property type="molecule type" value="Genomic_DNA"/>
</dbReference>
<dbReference type="InterPro" id="IPR005103">
    <property type="entry name" value="AA9_LPMO"/>
</dbReference>
<keyword evidence="10 16" id="KW-1015">Disulfide bond</keyword>
<keyword evidence="11" id="KW-0325">Glycoprotein</keyword>
<dbReference type="Pfam" id="PF03443">
    <property type="entry name" value="AA9"/>
    <property type="match status" value="1"/>
</dbReference>
<sequence>MKFQTAFSQVAVLSVASAHSIFTYFEAEGTTYPASYGIRDPSYDGPINDVTTTPMACNGGPNPTTASPYVINVKAGDTINAIWRHTLTSTEENDSIYVIDPSHKGPTLAYLKKVDDALTDDGIGNGWFKIQAAGLTNVATQDWAITVANQGMQAITIPTCIANGQYLLRAELIALHAASAPLGAQFYMECAQINVTGGTGAATPSTVAFPGAYGQSDPGILINIYQTLTTYAIPGPTPFVCGAGGASPTTVSSSSAKPTSKATSTTLVTSVKSSTTTSSSKAATSTPSGAGSPLYGQCGGTG</sequence>
<keyword evidence="9" id="KW-0503">Monooxygenase</keyword>
<evidence type="ECO:0000256" key="13">
    <source>
        <dbReference type="ARBA" id="ARBA00023326"/>
    </source>
</evidence>